<keyword evidence="2" id="KW-1185">Reference proteome</keyword>
<accession>A0A0S4QVN8</accession>
<dbReference type="EMBL" id="FAOZ01000029">
    <property type="protein sequence ID" value="CUU59581.1"/>
    <property type="molecule type" value="Genomic_DNA"/>
</dbReference>
<dbReference type="RefSeq" id="WP_091283758.1">
    <property type="nucleotide sequence ID" value="NZ_FAOZ01000029.1"/>
</dbReference>
<reference evidence="2" key="1">
    <citation type="submission" date="2015-11" db="EMBL/GenBank/DDBJ databases">
        <authorList>
            <person name="Varghese N."/>
        </authorList>
    </citation>
    <scope>NUCLEOTIDE SEQUENCE [LARGE SCALE GENOMIC DNA]</scope>
    <source>
        <strain evidence="2">DSM 45899</strain>
    </source>
</reference>
<dbReference type="Proteomes" id="UP000198802">
    <property type="component" value="Unassembled WGS sequence"/>
</dbReference>
<dbReference type="CDD" id="cd14740">
    <property type="entry name" value="PAAR_4"/>
    <property type="match status" value="1"/>
</dbReference>
<evidence type="ECO:0000313" key="1">
    <source>
        <dbReference type="EMBL" id="CUU59581.1"/>
    </source>
</evidence>
<evidence type="ECO:0000313" key="2">
    <source>
        <dbReference type="Proteomes" id="UP000198802"/>
    </source>
</evidence>
<organism evidence="1 2">
    <name type="scientific">Parafrankia irregularis</name>
    <dbReference type="NCBI Taxonomy" id="795642"/>
    <lineage>
        <taxon>Bacteria</taxon>
        <taxon>Bacillati</taxon>
        <taxon>Actinomycetota</taxon>
        <taxon>Actinomycetes</taxon>
        <taxon>Frankiales</taxon>
        <taxon>Frankiaceae</taxon>
        <taxon>Parafrankia</taxon>
    </lineage>
</organism>
<dbReference type="AlphaFoldDB" id="A0A0S4QVN8"/>
<sequence length="130" mass="12844">MSAPVVVAGDRITGMCAVHQIPGPAGAPILSPAPLPFSAPVTMGLSTTVFVGGQPVALESSTGTNLPPHVGLHVSDPYLVPAAQQGRVLSGSGTVRVEGRGVAYSGCPVTQCAQMTAMIVGSGTTVLVGP</sequence>
<dbReference type="Gene3D" id="2.60.200.60">
    <property type="match status" value="1"/>
</dbReference>
<evidence type="ECO:0008006" key="3">
    <source>
        <dbReference type="Google" id="ProtNLM"/>
    </source>
</evidence>
<protein>
    <recommendedName>
        <fullName evidence="3">PAAR motif-containing protein</fullName>
    </recommendedName>
</protein>
<name>A0A0S4QVN8_9ACTN</name>
<gene>
    <name evidence="1" type="ORF">Ga0074812_12951</name>
</gene>
<proteinExistence type="predicted"/>